<dbReference type="GO" id="GO:0005739">
    <property type="term" value="C:mitochondrion"/>
    <property type="evidence" value="ECO:0007669"/>
    <property type="project" value="UniProtKB-SubCell"/>
</dbReference>
<protein>
    <recommendedName>
        <fullName evidence="10">Protein SERAC1</fullName>
    </recommendedName>
</protein>
<comment type="subcellular location">
    <subcellularLocation>
        <location evidence="2">Endoplasmic reticulum</location>
    </subcellularLocation>
    <subcellularLocation>
        <location evidence="3">Membrane</location>
    </subcellularLocation>
    <subcellularLocation>
        <location evidence="1">Mitochondrion</location>
    </subcellularLocation>
</comment>
<keyword evidence="7" id="KW-0812">Transmembrane</keyword>
<dbReference type="SUPFAM" id="SSF53474">
    <property type="entry name" value="alpha/beta-Hydrolases"/>
    <property type="match status" value="1"/>
</dbReference>
<evidence type="ECO:0000256" key="2">
    <source>
        <dbReference type="ARBA" id="ARBA00004240"/>
    </source>
</evidence>
<comment type="caution">
    <text evidence="8">The sequence shown here is derived from an EMBL/GenBank/DDBJ whole genome shotgun (WGS) entry which is preliminary data.</text>
</comment>
<evidence type="ECO:0000256" key="3">
    <source>
        <dbReference type="ARBA" id="ARBA00004370"/>
    </source>
</evidence>
<dbReference type="AlphaFoldDB" id="A0AAW1N0J3"/>
<evidence type="ECO:0000313" key="8">
    <source>
        <dbReference type="EMBL" id="KAK9753537.1"/>
    </source>
</evidence>
<evidence type="ECO:0008006" key="10">
    <source>
        <dbReference type="Google" id="ProtNLM"/>
    </source>
</evidence>
<evidence type="ECO:0000256" key="4">
    <source>
        <dbReference type="ARBA" id="ARBA00022824"/>
    </source>
</evidence>
<sequence length="484" mass="55547">MYKLAPVEIQQMLHVPSLGRKGPTEMMEGFLTAEVEDIMCDQVIISTELEVFNNDASKLSKTKILIAAKLFTNSILPVVVSIYYAYLRNQQTFVDKCRKYFIPAFIASVANSISKSLSSVHRGITYPLTASQKLAEQTAPPTEIVDDAKPEKSVECIVLTEPKEITVDVIFIHGLHGSLVKTWRQGDWRHDNHHLRKTTLERRKSEGDFNKSVERNIPLKRSCSETYSATPRKMSKMDDGRVGMELNLEENYDEPIPREYSKCWPKDWIPQDCPGARAIALNYTTDPYLWRPVWIKKRNRTSMTERSEEMIEHLLKIGVGKHPIVWVGHSKGGLFVKQIILDAYASENADIKGLYEQTKSILFYSVPHKGSILADVTLPFLKRSVELTEIQRNCPFVLDLHRRFVDMLERTKLNPDIFSFIETSYTFMSFIFLKIVAFESCDPGRGYICGVPLDHREICKPAGRDCFLYQELIRLLKKSEIKID</sequence>
<dbReference type="PANTHER" id="PTHR48182">
    <property type="entry name" value="PROTEIN SERAC1"/>
    <property type="match status" value="1"/>
</dbReference>
<dbReference type="InterPro" id="IPR052374">
    <property type="entry name" value="SERAC1"/>
</dbReference>
<evidence type="ECO:0000256" key="5">
    <source>
        <dbReference type="ARBA" id="ARBA00023128"/>
    </source>
</evidence>
<keyword evidence="9" id="KW-1185">Reference proteome</keyword>
<feature type="transmembrane region" description="Helical" evidence="7">
    <location>
        <begin position="64"/>
        <end position="86"/>
    </location>
</feature>
<dbReference type="Proteomes" id="UP001458880">
    <property type="component" value="Unassembled WGS sequence"/>
</dbReference>
<evidence type="ECO:0000313" key="9">
    <source>
        <dbReference type="Proteomes" id="UP001458880"/>
    </source>
</evidence>
<dbReference type="GO" id="GO:0005783">
    <property type="term" value="C:endoplasmic reticulum"/>
    <property type="evidence" value="ECO:0007669"/>
    <property type="project" value="UniProtKB-SubCell"/>
</dbReference>
<evidence type="ECO:0000256" key="6">
    <source>
        <dbReference type="ARBA" id="ARBA00023136"/>
    </source>
</evidence>
<dbReference type="PANTHER" id="PTHR48182:SF2">
    <property type="entry name" value="PROTEIN SERAC1"/>
    <property type="match status" value="1"/>
</dbReference>
<accession>A0AAW1N0J3</accession>
<keyword evidence="7" id="KW-1133">Transmembrane helix</keyword>
<keyword evidence="5" id="KW-0496">Mitochondrion</keyword>
<organism evidence="8 9">
    <name type="scientific">Popillia japonica</name>
    <name type="common">Japanese beetle</name>
    <dbReference type="NCBI Taxonomy" id="7064"/>
    <lineage>
        <taxon>Eukaryota</taxon>
        <taxon>Metazoa</taxon>
        <taxon>Ecdysozoa</taxon>
        <taxon>Arthropoda</taxon>
        <taxon>Hexapoda</taxon>
        <taxon>Insecta</taxon>
        <taxon>Pterygota</taxon>
        <taxon>Neoptera</taxon>
        <taxon>Endopterygota</taxon>
        <taxon>Coleoptera</taxon>
        <taxon>Polyphaga</taxon>
        <taxon>Scarabaeiformia</taxon>
        <taxon>Scarabaeidae</taxon>
        <taxon>Rutelinae</taxon>
        <taxon>Popillia</taxon>
    </lineage>
</organism>
<proteinExistence type="predicted"/>
<dbReference type="Gene3D" id="3.40.50.1820">
    <property type="entry name" value="alpha/beta hydrolase"/>
    <property type="match status" value="1"/>
</dbReference>
<gene>
    <name evidence="8" type="ORF">QE152_g2063</name>
</gene>
<evidence type="ECO:0000256" key="7">
    <source>
        <dbReference type="SAM" id="Phobius"/>
    </source>
</evidence>
<dbReference type="EMBL" id="JASPKY010000013">
    <property type="protein sequence ID" value="KAK9753537.1"/>
    <property type="molecule type" value="Genomic_DNA"/>
</dbReference>
<dbReference type="GO" id="GO:0016020">
    <property type="term" value="C:membrane"/>
    <property type="evidence" value="ECO:0007669"/>
    <property type="project" value="UniProtKB-SubCell"/>
</dbReference>
<reference evidence="8 9" key="1">
    <citation type="journal article" date="2024" name="BMC Genomics">
        <title>De novo assembly and annotation of Popillia japonica's genome with initial clues to its potential as an invasive pest.</title>
        <authorList>
            <person name="Cucini C."/>
            <person name="Boschi S."/>
            <person name="Funari R."/>
            <person name="Cardaioli E."/>
            <person name="Iannotti N."/>
            <person name="Marturano G."/>
            <person name="Paoli F."/>
            <person name="Bruttini M."/>
            <person name="Carapelli A."/>
            <person name="Frati F."/>
            <person name="Nardi F."/>
        </authorList>
    </citation>
    <scope>NUCLEOTIDE SEQUENCE [LARGE SCALE GENOMIC DNA]</scope>
    <source>
        <strain evidence="8">DMR45628</strain>
    </source>
</reference>
<keyword evidence="4" id="KW-0256">Endoplasmic reticulum</keyword>
<dbReference type="InterPro" id="IPR029058">
    <property type="entry name" value="AB_hydrolase_fold"/>
</dbReference>
<name>A0AAW1N0J3_POPJA</name>
<evidence type="ECO:0000256" key="1">
    <source>
        <dbReference type="ARBA" id="ARBA00004173"/>
    </source>
</evidence>
<keyword evidence="6 7" id="KW-0472">Membrane</keyword>